<dbReference type="SUPFAM" id="SSF48371">
    <property type="entry name" value="ARM repeat"/>
    <property type="match status" value="1"/>
</dbReference>
<organism evidence="2 3">
    <name type="scientific">Actinidia rufa</name>
    <dbReference type="NCBI Taxonomy" id="165716"/>
    <lineage>
        <taxon>Eukaryota</taxon>
        <taxon>Viridiplantae</taxon>
        <taxon>Streptophyta</taxon>
        <taxon>Embryophyta</taxon>
        <taxon>Tracheophyta</taxon>
        <taxon>Spermatophyta</taxon>
        <taxon>Magnoliopsida</taxon>
        <taxon>eudicotyledons</taxon>
        <taxon>Gunneridae</taxon>
        <taxon>Pentapetalae</taxon>
        <taxon>asterids</taxon>
        <taxon>Ericales</taxon>
        <taxon>Actinidiaceae</taxon>
        <taxon>Actinidia</taxon>
    </lineage>
</organism>
<dbReference type="PANTHER" id="PTHR23315">
    <property type="entry name" value="U BOX DOMAIN-CONTAINING"/>
    <property type="match status" value="1"/>
</dbReference>
<dbReference type="InterPro" id="IPR011989">
    <property type="entry name" value="ARM-like"/>
</dbReference>
<dbReference type="OrthoDB" id="7537227at2759"/>
<evidence type="ECO:0000256" key="1">
    <source>
        <dbReference type="ARBA" id="ARBA00022786"/>
    </source>
</evidence>
<dbReference type="PANTHER" id="PTHR23315:SF276">
    <property type="entry name" value="U-BOX DOMAIN-CONTAINING PROTEIN 38"/>
    <property type="match status" value="1"/>
</dbReference>
<dbReference type="InterPro" id="IPR016024">
    <property type="entry name" value="ARM-type_fold"/>
</dbReference>
<accession>A0A7J0F5L2</accession>
<dbReference type="Gene3D" id="1.25.10.10">
    <property type="entry name" value="Leucine-rich Repeat Variant"/>
    <property type="match status" value="1"/>
</dbReference>
<evidence type="ECO:0000313" key="3">
    <source>
        <dbReference type="Proteomes" id="UP000585474"/>
    </source>
</evidence>
<dbReference type="EMBL" id="BJWL01000009">
    <property type="protein sequence ID" value="GFY93921.1"/>
    <property type="molecule type" value="Genomic_DNA"/>
</dbReference>
<gene>
    <name evidence="2" type="ORF">Acr_09g0003670</name>
</gene>
<dbReference type="Proteomes" id="UP000585474">
    <property type="component" value="Unassembled WGS sequence"/>
</dbReference>
<keyword evidence="1" id="KW-0833">Ubl conjugation pathway</keyword>
<comment type="caution">
    <text evidence="2">The sequence shown here is derived from an EMBL/GenBank/DDBJ whole genome shotgun (WGS) entry which is preliminary data.</text>
</comment>
<sequence length="257" mass="27823">MQRGEVGDAGCQCGGDPGMLTRYGSESESESTQENCVSALDSLSLRFKGLARAAGVAEVLREVEERGSERAREKARNMLLARAGREIEVNIDTTFLTFLTSDQLTSQIVRLPGWKLVLWSSRCGGSCVLSIGGEALGGASSLLAASYIAVDEIMVRIRIRGFMIFCSIEMYTVVQTNAVAAMVNLSLEKVNKLKIVRSRIAPSLIDVLKGGGAEWQEHASGAIFSLALEDDNRTAIGVLGALQPHSFSTLFWFQKLK</sequence>
<name>A0A7J0F5L2_9ERIC</name>
<proteinExistence type="predicted"/>
<evidence type="ECO:0000313" key="2">
    <source>
        <dbReference type="EMBL" id="GFY93921.1"/>
    </source>
</evidence>
<reference evidence="2 3" key="1">
    <citation type="submission" date="2019-07" db="EMBL/GenBank/DDBJ databases">
        <title>De Novo Assembly of kiwifruit Actinidia rufa.</title>
        <authorList>
            <person name="Sugita-Konishi S."/>
            <person name="Sato K."/>
            <person name="Mori E."/>
            <person name="Abe Y."/>
            <person name="Kisaki G."/>
            <person name="Hamano K."/>
            <person name="Suezawa K."/>
            <person name="Otani M."/>
            <person name="Fukuda T."/>
            <person name="Manabe T."/>
            <person name="Gomi K."/>
            <person name="Tabuchi M."/>
            <person name="Akimitsu K."/>
            <person name="Kataoka I."/>
        </authorList>
    </citation>
    <scope>NUCLEOTIDE SEQUENCE [LARGE SCALE GENOMIC DNA]</scope>
    <source>
        <strain evidence="3">cv. Fuchu</strain>
    </source>
</reference>
<keyword evidence="3" id="KW-1185">Reference proteome</keyword>
<protein>
    <submittedName>
        <fullName evidence="2">RING/U-box superfamily protein with ARM repeat domain-containing protein</fullName>
    </submittedName>
</protein>
<dbReference type="AlphaFoldDB" id="A0A7J0F5L2"/>